<reference evidence="4" key="1">
    <citation type="submission" date="2016-10" db="EMBL/GenBank/DDBJ databases">
        <authorList>
            <person name="Varghese N."/>
            <person name="Submissions S."/>
        </authorList>
    </citation>
    <scope>NUCLEOTIDE SEQUENCE [LARGE SCALE GENOMIC DNA]</scope>
    <source>
        <strain evidence="4">DSM 3384</strain>
    </source>
</reference>
<dbReference type="EMBL" id="FNLL01000007">
    <property type="protein sequence ID" value="SDU36672.1"/>
    <property type="molecule type" value="Genomic_DNA"/>
</dbReference>
<evidence type="ECO:0000256" key="2">
    <source>
        <dbReference type="SAM" id="MobiDB-lite"/>
    </source>
</evidence>
<protein>
    <submittedName>
        <fullName evidence="3">Spermine/spermidine synthase</fullName>
    </submittedName>
</protein>
<evidence type="ECO:0000313" key="4">
    <source>
        <dbReference type="Proteomes" id="UP000199608"/>
    </source>
</evidence>
<evidence type="ECO:0000256" key="1">
    <source>
        <dbReference type="ARBA" id="ARBA00023115"/>
    </source>
</evidence>
<dbReference type="PANTHER" id="PTHR43317:SF3">
    <property type="entry name" value="BLR2883 PROTEIN"/>
    <property type="match status" value="1"/>
</dbReference>
<name>A0A1H2HXP5_9BACT</name>
<dbReference type="RefSeq" id="WP_092234837.1">
    <property type="nucleotide sequence ID" value="NZ_FNLL01000007.1"/>
</dbReference>
<feature type="compositionally biased region" description="Basic residues" evidence="2">
    <location>
        <begin position="206"/>
        <end position="215"/>
    </location>
</feature>
<keyword evidence="4" id="KW-1185">Reference proteome</keyword>
<dbReference type="Proteomes" id="UP000199608">
    <property type="component" value="Unassembled WGS sequence"/>
</dbReference>
<proteinExistence type="predicted"/>
<evidence type="ECO:0000313" key="3">
    <source>
        <dbReference type="EMBL" id="SDU36672.1"/>
    </source>
</evidence>
<dbReference type="InterPro" id="IPR029063">
    <property type="entry name" value="SAM-dependent_MTases_sf"/>
</dbReference>
<sequence>MIPWEEIDRAKVPGQKGDVTLRKRGTEFSIRTAETELMNSRLHGSEEALAELTCSRIRQKSGLKILIGGLGMGYTLAAALEHSGPDALITVSELIPAVVGWNRKYLGHLAGMPLNDPRVSVKEEDIAKTIKEKESFWNAIILDVDNGPEGLTRKANDLIYGRAGLEKSFRALCPGGILAVWSSGADEAFTRRLKQGGFKTETLTTRARKPAKGSRHTIWLARKP</sequence>
<feature type="region of interest" description="Disordered" evidence="2">
    <location>
        <begin position="204"/>
        <end position="224"/>
    </location>
</feature>
<dbReference type="GO" id="GO:0006596">
    <property type="term" value="P:polyamine biosynthetic process"/>
    <property type="evidence" value="ECO:0007669"/>
    <property type="project" value="UniProtKB-KW"/>
</dbReference>
<keyword evidence="1" id="KW-0620">Polyamine biosynthesis</keyword>
<dbReference type="Pfam" id="PF01564">
    <property type="entry name" value="Spermine_synth"/>
    <property type="match status" value="1"/>
</dbReference>
<accession>A0A1H2HXP5</accession>
<dbReference type="PANTHER" id="PTHR43317">
    <property type="entry name" value="THERMOSPERMINE SYNTHASE ACAULIS5"/>
    <property type="match status" value="1"/>
</dbReference>
<organism evidence="3 4">
    <name type="scientific">Desulfobacula phenolica</name>
    <dbReference type="NCBI Taxonomy" id="90732"/>
    <lineage>
        <taxon>Bacteria</taxon>
        <taxon>Pseudomonadati</taxon>
        <taxon>Thermodesulfobacteriota</taxon>
        <taxon>Desulfobacteria</taxon>
        <taxon>Desulfobacterales</taxon>
        <taxon>Desulfobacteraceae</taxon>
        <taxon>Desulfobacula</taxon>
    </lineage>
</organism>
<dbReference type="Gene3D" id="3.40.50.150">
    <property type="entry name" value="Vaccinia Virus protein VP39"/>
    <property type="match status" value="1"/>
</dbReference>
<dbReference type="SUPFAM" id="SSF53335">
    <property type="entry name" value="S-adenosyl-L-methionine-dependent methyltransferases"/>
    <property type="match status" value="1"/>
</dbReference>
<gene>
    <name evidence="3" type="ORF">SAMN04487931_107110</name>
</gene>
<dbReference type="AlphaFoldDB" id="A0A1H2HXP5"/>